<organism evidence="2 3">
    <name type="scientific">Streblomastix strix</name>
    <dbReference type="NCBI Taxonomy" id="222440"/>
    <lineage>
        <taxon>Eukaryota</taxon>
        <taxon>Metamonada</taxon>
        <taxon>Preaxostyla</taxon>
        <taxon>Oxymonadida</taxon>
        <taxon>Streblomastigidae</taxon>
        <taxon>Streblomastix</taxon>
    </lineage>
</organism>
<feature type="region of interest" description="Disordered" evidence="1">
    <location>
        <begin position="49"/>
        <end position="80"/>
    </location>
</feature>
<comment type="caution">
    <text evidence="2">The sequence shown here is derived from an EMBL/GenBank/DDBJ whole genome shotgun (WGS) entry which is preliminary data.</text>
</comment>
<gene>
    <name evidence="2" type="ORF">EZS28_007902</name>
</gene>
<sequence>MSLFEPITATITVAIEAFESLHINWYAIWKAIYEAGIKFACEQKLQIKSETESESETETQSEKETQSEYVTLKTNNDFEI</sequence>
<name>A0A5J4WR71_9EUKA</name>
<dbReference type="AlphaFoldDB" id="A0A5J4WR71"/>
<evidence type="ECO:0000313" key="2">
    <source>
        <dbReference type="EMBL" id="KAA6396569.1"/>
    </source>
</evidence>
<reference evidence="2 3" key="1">
    <citation type="submission" date="2019-03" db="EMBL/GenBank/DDBJ databases">
        <title>Single cell metagenomics reveals metabolic interactions within the superorganism composed of flagellate Streblomastix strix and complex community of Bacteroidetes bacteria on its surface.</title>
        <authorList>
            <person name="Treitli S.C."/>
            <person name="Kolisko M."/>
            <person name="Husnik F."/>
            <person name="Keeling P."/>
            <person name="Hampl V."/>
        </authorList>
    </citation>
    <scope>NUCLEOTIDE SEQUENCE [LARGE SCALE GENOMIC DNA]</scope>
    <source>
        <strain evidence="2">ST1C</strain>
    </source>
</reference>
<protein>
    <submittedName>
        <fullName evidence="2">Uncharacterized protein</fullName>
    </submittedName>
</protein>
<dbReference type="EMBL" id="SNRW01001392">
    <property type="protein sequence ID" value="KAA6396569.1"/>
    <property type="molecule type" value="Genomic_DNA"/>
</dbReference>
<accession>A0A5J4WR71</accession>
<dbReference type="Proteomes" id="UP000324800">
    <property type="component" value="Unassembled WGS sequence"/>
</dbReference>
<proteinExistence type="predicted"/>
<evidence type="ECO:0000256" key="1">
    <source>
        <dbReference type="SAM" id="MobiDB-lite"/>
    </source>
</evidence>
<evidence type="ECO:0000313" key="3">
    <source>
        <dbReference type="Proteomes" id="UP000324800"/>
    </source>
</evidence>